<dbReference type="EMBL" id="BAABDQ010000048">
    <property type="protein sequence ID" value="GAA3612454.1"/>
    <property type="molecule type" value="Genomic_DNA"/>
</dbReference>
<evidence type="ECO:0000313" key="2">
    <source>
        <dbReference type="Proteomes" id="UP001500630"/>
    </source>
</evidence>
<keyword evidence="2" id="KW-1185">Reference proteome</keyword>
<gene>
    <name evidence="1" type="ORF">GCM10022419_116840</name>
</gene>
<name>A0ABP6ZK69_9ACTN</name>
<reference evidence="2" key="1">
    <citation type="journal article" date="2019" name="Int. J. Syst. Evol. Microbiol.">
        <title>The Global Catalogue of Microorganisms (GCM) 10K type strain sequencing project: providing services to taxonomists for standard genome sequencing and annotation.</title>
        <authorList>
            <consortium name="The Broad Institute Genomics Platform"/>
            <consortium name="The Broad Institute Genome Sequencing Center for Infectious Disease"/>
            <person name="Wu L."/>
            <person name="Ma J."/>
        </authorList>
    </citation>
    <scope>NUCLEOTIDE SEQUENCE [LARGE SCALE GENOMIC DNA]</scope>
    <source>
        <strain evidence="2">JCM 17326</strain>
    </source>
</reference>
<dbReference type="Proteomes" id="UP001500630">
    <property type="component" value="Unassembled WGS sequence"/>
</dbReference>
<accession>A0ABP6ZK69</accession>
<proteinExistence type="predicted"/>
<dbReference type="RefSeq" id="WP_345576237.1">
    <property type="nucleotide sequence ID" value="NZ_BAABDQ010000048.1"/>
</dbReference>
<evidence type="ECO:0000313" key="1">
    <source>
        <dbReference type="EMBL" id="GAA3612454.1"/>
    </source>
</evidence>
<sequence>MVAERVVSPVFVGRGEELAALDTAVEQGAAVAVQDVAAFLPELHDLLDTIPRDLAQFMEIAEAQPPRV</sequence>
<protein>
    <submittedName>
        <fullName evidence="1">Uncharacterized protein</fullName>
    </submittedName>
</protein>
<organism evidence="1 2">
    <name type="scientific">Nonomuraea rosea</name>
    <dbReference type="NCBI Taxonomy" id="638574"/>
    <lineage>
        <taxon>Bacteria</taxon>
        <taxon>Bacillati</taxon>
        <taxon>Actinomycetota</taxon>
        <taxon>Actinomycetes</taxon>
        <taxon>Streptosporangiales</taxon>
        <taxon>Streptosporangiaceae</taxon>
        <taxon>Nonomuraea</taxon>
    </lineage>
</organism>
<comment type="caution">
    <text evidence="1">The sequence shown here is derived from an EMBL/GenBank/DDBJ whole genome shotgun (WGS) entry which is preliminary data.</text>
</comment>